<keyword evidence="4" id="KW-1185">Reference proteome</keyword>
<dbReference type="PANTHER" id="PTHR41386:SF1">
    <property type="entry name" value="MEMBRANE PROTEIN"/>
    <property type="match status" value="1"/>
</dbReference>
<feature type="compositionally biased region" description="Polar residues" evidence="1">
    <location>
        <begin position="656"/>
        <end position="665"/>
    </location>
</feature>
<proteinExistence type="predicted"/>
<comment type="caution">
    <text evidence="3">The sequence shown here is derived from an EMBL/GenBank/DDBJ whole genome shotgun (WGS) entry which is preliminary data.</text>
</comment>
<dbReference type="Proteomes" id="UP001648503">
    <property type="component" value="Unassembled WGS sequence"/>
</dbReference>
<sequence length="772" mass="85593">MNSDKAAVSTETVAGDSNPSAALPMIAVLGQNSDNRSNNKEALPDLLLSTPALDVSGTSSNGPIRGSGLDIPAVATRMANATTTSPTDARHKKAPLDALLHLHVPAMATVVNAVQYNDSFQCAVCRRHLPRSADTWTVIADIKPRFLRLLQKDWPLAPLDSPTRRICHDHVQNVLQGRIDFLLQEDQSQFSQLQEDAIKNIKSFEIEQSNWQSRFDLKRTMGQIAADAVARFGGSWGFLGSLGAFLLIWAVVNLILAAYGPSDSAWDPYPFILLNLFLSMLAATQAPIIMMSQNRQAERDRLQTNFVAEAILNNEHQTRLVDAKIDHLLSYQWKRLLEIQEIQIHLLELQIRHPDSIQPKLVHHFSSPKANEALLASPSGIYSARTENLKESWSVEIQSDHLTKMLLRHYFDADLPGDNFVMTHWHEDGDNFSGSISDVVLDIIDRRLTQITFTLNFSEHLATMDDVFSGEGTVHLRNDFNIPHMHHYGRIAQVRAILSSGVTISFLNGELPPRYKPTFARKREERITEIWKAHIRRLTISYVPPLQVAIIDVDEGYVLRRVTASIFPRPNGTIPNTSVFMAVEGHPDTVALPQSVIADANLDPVSATPTAVASLEDIRIDNPIVYCRQMVGPRPLSAECWKQVVDFTWEPATLSGTGNDSTQLLQRDRRPSRTPSLIRLTQRHSVDKPATSATSSTSIGDGPTPLKNDGGSAVTRSAEVTFDDVRSDVIIATAPACVDLGQEFAGPATFVFMCDDSRVCFHGDIEKSIDRI</sequence>
<organism evidence="3 4">
    <name type="scientific">Batrachochytrium salamandrivorans</name>
    <dbReference type="NCBI Taxonomy" id="1357716"/>
    <lineage>
        <taxon>Eukaryota</taxon>
        <taxon>Fungi</taxon>
        <taxon>Fungi incertae sedis</taxon>
        <taxon>Chytridiomycota</taxon>
        <taxon>Chytridiomycota incertae sedis</taxon>
        <taxon>Chytridiomycetes</taxon>
        <taxon>Rhizophydiales</taxon>
        <taxon>Rhizophydiales incertae sedis</taxon>
        <taxon>Batrachochytrium</taxon>
    </lineage>
</organism>
<feature type="region of interest" description="Disordered" evidence="1">
    <location>
        <begin position="656"/>
        <end position="713"/>
    </location>
</feature>
<feature type="transmembrane region" description="Helical" evidence="2">
    <location>
        <begin position="271"/>
        <end position="291"/>
    </location>
</feature>
<reference evidence="3 4" key="1">
    <citation type="submission" date="2021-02" db="EMBL/GenBank/DDBJ databases">
        <title>Variation within the Batrachochytrium salamandrivorans European outbreak.</title>
        <authorList>
            <person name="Kelly M."/>
            <person name="Pasmans F."/>
            <person name="Shea T.P."/>
            <person name="Munoz J.F."/>
            <person name="Carranza S."/>
            <person name="Cuomo C.A."/>
            <person name="Martel A."/>
        </authorList>
    </citation>
    <scope>NUCLEOTIDE SEQUENCE [LARGE SCALE GENOMIC DNA]</scope>
    <source>
        <strain evidence="3 4">AMFP18/2</strain>
    </source>
</reference>
<name>A0ABQ8FD45_9FUNG</name>
<evidence type="ECO:0000313" key="3">
    <source>
        <dbReference type="EMBL" id="KAH6596203.1"/>
    </source>
</evidence>
<gene>
    <name evidence="3" type="ORF">BASA50_005244</name>
</gene>
<protein>
    <recommendedName>
        <fullName evidence="5">DUF1003 domain-containing protein</fullName>
    </recommendedName>
</protein>
<accession>A0ABQ8FD45</accession>
<dbReference type="EMBL" id="JAFCIX010000242">
    <property type="protein sequence ID" value="KAH6596203.1"/>
    <property type="molecule type" value="Genomic_DNA"/>
</dbReference>
<dbReference type="Pfam" id="PF06210">
    <property type="entry name" value="DUF1003"/>
    <property type="match status" value="1"/>
</dbReference>
<evidence type="ECO:0000313" key="4">
    <source>
        <dbReference type="Proteomes" id="UP001648503"/>
    </source>
</evidence>
<keyword evidence="2" id="KW-1133">Transmembrane helix</keyword>
<feature type="transmembrane region" description="Helical" evidence="2">
    <location>
        <begin position="236"/>
        <end position="259"/>
    </location>
</feature>
<evidence type="ECO:0008006" key="5">
    <source>
        <dbReference type="Google" id="ProtNLM"/>
    </source>
</evidence>
<evidence type="ECO:0000256" key="2">
    <source>
        <dbReference type="SAM" id="Phobius"/>
    </source>
</evidence>
<keyword evidence="2" id="KW-0812">Transmembrane</keyword>
<evidence type="ECO:0000256" key="1">
    <source>
        <dbReference type="SAM" id="MobiDB-lite"/>
    </source>
</evidence>
<keyword evidence="2" id="KW-0472">Membrane</keyword>
<dbReference type="PANTHER" id="PTHR41386">
    <property type="entry name" value="INTEGRAL MEMBRANE PROTEIN-RELATED"/>
    <property type="match status" value="1"/>
</dbReference>
<dbReference type="InterPro" id="IPR010406">
    <property type="entry name" value="DUF1003"/>
</dbReference>